<gene>
    <name evidence="1" type="primary">GCS1</name>
    <name evidence="1" type="ORF">H2198_000776</name>
</gene>
<comment type="caution">
    <text evidence="1">The sequence shown here is derived from an EMBL/GenBank/DDBJ whole genome shotgun (WGS) entry which is preliminary data.</text>
</comment>
<organism evidence="1 2">
    <name type="scientific">Neophaeococcomyces mojaviensis</name>
    <dbReference type="NCBI Taxonomy" id="3383035"/>
    <lineage>
        <taxon>Eukaryota</taxon>
        <taxon>Fungi</taxon>
        <taxon>Dikarya</taxon>
        <taxon>Ascomycota</taxon>
        <taxon>Pezizomycotina</taxon>
        <taxon>Eurotiomycetes</taxon>
        <taxon>Chaetothyriomycetidae</taxon>
        <taxon>Chaetothyriales</taxon>
        <taxon>Chaetothyriales incertae sedis</taxon>
        <taxon>Neophaeococcomyces</taxon>
    </lineage>
</organism>
<name>A0ACC3AJD9_9EURO</name>
<sequence length="319" mass="34313">MDAFKSTEIKRMQLGGNKAWQDFFNANSKDTQFEDCTIRERYDSEVGEEYKERLTAKVEDREFDLAAFQKERAAIREKQAAKERSRTGTPAGVGRNAIGSNAASRTQSPVPGKGAMDPSQKVKNEAYFARMGDANANRPDSLPPSQGGKYAGFGSAPSEPAQQNNPGIPSADDFQKDPVAALTRGFGWFSSAVTKQAKIVNDSYIQPTAKNIASTDFAGQAQKGFSTVTSSVAAGAKGATEQFHKFVEGQDNAASSSAAVRTGNNPAEPERKDFWDSFGASNDPPANKNISVGTSALRKTNTNDAAAKKKKDDGWGDDW</sequence>
<reference evidence="1" key="1">
    <citation type="submission" date="2022-10" db="EMBL/GenBank/DDBJ databases">
        <title>Culturing micro-colonial fungi from biological soil crusts in the Mojave desert and describing Neophaeococcomyces mojavensis, and introducing the new genera and species Taxawa tesnikishii.</title>
        <authorList>
            <person name="Kurbessoian T."/>
            <person name="Stajich J.E."/>
        </authorList>
    </citation>
    <scope>NUCLEOTIDE SEQUENCE</scope>
    <source>
        <strain evidence="1">JES_112</strain>
    </source>
</reference>
<dbReference type="Proteomes" id="UP001172386">
    <property type="component" value="Unassembled WGS sequence"/>
</dbReference>
<protein>
    <submittedName>
        <fullName evidence="1">Zn finger-containing GTPase- Activating Protein for ARF</fullName>
    </submittedName>
</protein>
<dbReference type="EMBL" id="JAPDRQ010000008">
    <property type="protein sequence ID" value="KAJ9663510.1"/>
    <property type="molecule type" value="Genomic_DNA"/>
</dbReference>
<accession>A0ACC3AJD9</accession>
<keyword evidence="2" id="KW-1185">Reference proteome</keyword>
<proteinExistence type="predicted"/>
<evidence type="ECO:0000313" key="1">
    <source>
        <dbReference type="EMBL" id="KAJ9663510.1"/>
    </source>
</evidence>
<evidence type="ECO:0000313" key="2">
    <source>
        <dbReference type="Proteomes" id="UP001172386"/>
    </source>
</evidence>